<proteinExistence type="predicted"/>
<dbReference type="NCBIfam" id="NF007113">
    <property type="entry name" value="PRK09562.1"/>
    <property type="match status" value="1"/>
</dbReference>
<dbReference type="PANTHER" id="PTHR30522">
    <property type="entry name" value="NUCLEOSIDE TRIPHOSPHATE PYROPHOSPHOHYDROLASE"/>
    <property type="match status" value="1"/>
</dbReference>
<dbReference type="InterPro" id="IPR004518">
    <property type="entry name" value="MazG-like_dom"/>
</dbReference>
<feature type="domain" description="NTP pyrophosphohydrolase MazG-like" evidence="1">
    <location>
        <begin position="29"/>
        <end position="102"/>
    </location>
</feature>
<keyword evidence="3" id="KW-1185">Reference proteome</keyword>
<feature type="domain" description="NTP pyrophosphohydrolase MazG-like" evidence="1">
    <location>
        <begin position="175"/>
        <end position="230"/>
    </location>
</feature>
<sequence>MSLEKTQALLSLMARLRDPETGCAWDRKQDFNSLIPYTIEEAYEVADAIERNDFQDLRSELGDLLLQVVFHSRIAEERGLFDFEQVAAAIGEKLIRRHPHVFAGVTFASDEQRQQAWEEAKSQERRQKEAEQKTESVLAGVAKSLPALVECEKIQNRAASHGFDWPDTEPVFDKVREELHEVHEAWQSGDQAHIQEEVGDLLLVVVNLSRHLKVNPEIALREATKKFTRRFNYIEKQVEASGRTLRDCELAELDGLWGEAKRVQSKGLNR</sequence>
<dbReference type="Proteomes" id="UP001162780">
    <property type="component" value="Chromosome"/>
</dbReference>
<dbReference type="EC" id="3.6.1.9" evidence="2"/>
<dbReference type="EMBL" id="CP113517">
    <property type="protein sequence ID" value="WAR43778.1"/>
    <property type="molecule type" value="Genomic_DNA"/>
</dbReference>
<dbReference type="PANTHER" id="PTHR30522:SF0">
    <property type="entry name" value="NUCLEOSIDE TRIPHOSPHATE PYROPHOSPHOHYDROLASE"/>
    <property type="match status" value="1"/>
</dbReference>
<dbReference type="InterPro" id="IPR048015">
    <property type="entry name" value="NTP-PPase_MazG-like_N"/>
</dbReference>
<evidence type="ECO:0000313" key="3">
    <source>
        <dbReference type="Proteomes" id="UP001162780"/>
    </source>
</evidence>
<accession>A0ABY7GIB0</accession>
<evidence type="ECO:0000313" key="2">
    <source>
        <dbReference type="EMBL" id="WAR43778.1"/>
    </source>
</evidence>
<dbReference type="InterPro" id="IPR048011">
    <property type="entry name" value="NTP-PPase_MazG-like_C"/>
</dbReference>
<gene>
    <name evidence="2" type="primary">mazG</name>
    <name evidence="2" type="ORF">NM686_015525</name>
</gene>
<reference evidence="2" key="1">
    <citation type="submission" date="2022-11" db="EMBL/GenBank/DDBJ databases">
        <title>Methylomonas rapida sp. nov., Carotenoid-Producing Obligate Methanotrophs with High Growth Characteristics and Biotechnological Potential.</title>
        <authorList>
            <person name="Tikhonova E.N."/>
            <person name="Suleimanov R.Z."/>
            <person name="Miroshnikov K."/>
            <person name="Oshkin I.Y."/>
            <person name="Belova S.E."/>
            <person name="Danilova O.V."/>
            <person name="Ashikhmin A."/>
            <person name="Konopkin A."/>
            <person name="But S.Y."/>
            <person name="Khmelenina V.N."/>
            <person name="Kuznetsov N."/>
            <person name="Pimenov N.V."/>
            <person name="Dedysh S.N."/>
        </authorList>
    </citation>
    <scope>NUCLEOTIDE SEQUENCE</scope>
    <source>
        <strain evidence="2">MP1</strain>
    </source>
</reference>
<protein>
    <submittedName>
        <fullName evidence="2">Nucleoside triphosphate pyrophosphohydrolase</fullName>
        <ecNumber evidence="2">3.6.1.9</ecNumber>
    </submittedName>
</protein>
<dbReference type="RefSeq" id="WP_255188765.1">
    <property type="nucleotide sequence ID" value="NZ_CP113517.1"/>
</dbReference>
<dbReference type="CDD" id="cd11528">
    <property type="entry name" value="NTP-PPase_MazG_Nterm"/>
    <property type="match status" value="1"/>
</dbReference>
<dbReference type="SUPFAM" id="SSF101386">
    <property type="entry name" value="all-alpha NTP pyrophosphatases"/>
    <property type="match status" value="2"/>
</dbReference>
<dbReference type="Pfam" id="PF03819">
    <property type="entry name" value="MazG"/>
    <property type="match status" value="2"/>
</dbReference>
<keyword evidence="2" id="KW-0378">Hydrolase</keyword>
<dbReference type="GO" id="GO:0047429">
    <property type="term" value="F:nucleoside triphosphate diphosphatase activity"/>
    <property type="evidence" value="ECO:0007669"/>
    <property type="project" value="UniProtKB-EC"/>
</dbReference>
<dbReference type="InterPro" id="IPR011551">
    <property type="entry name" value="NTP_PyrPHydrolase_MazG"/>
</dbReference>
<dbReference type="Gene3D" id="1.10.287.1080">
    <property type="entry name" value="MazG-like"/>
    <property type="match status" value="2"/>
</dbReference>
<name>A0ABY7GIB0_9GAMM</name>
<evidence type="ECO:0000259" key="1">
    <source>
        <dbReference type="Pfam" id="PF03819"/>
    </source>
</evidence>
<organism evidence="2 3">
    <name type="scientific">Methylomonas rapida</name>
    <dbReference type="NCBI Taxonomy" id="2963939"/>
    <lineage>
        <taxon>Bacteria</taxon>
        <taxon>Pseudomonadati</taxon>
        <taxon>Pseudomonadota</taxon>
        <taxon>Gammaproteobacteria</taxon>
        <taxon>Methylococcales</taxon>
        <taxon>Methylococcaceae</taxon>
        <taxon>Methylomonas</taxon>
    </lineage>
</organism>
<dbReference type="CDD" id="cd11529">
    <property type="entry name" value="NTP-PPase_MazG_Cterm"/>
    <property type="match status" value="1"/>
</dbReference>
<dbReference type="NCBIfam" id="TIGR00444">
    <property type="entry name" value="mazG"/>
    <property type="match status" value="1"/>
</dbReference>